<dbReference type="InterPro" id="IPR017853">
    <property type="entry name" value="GH"/>
</dbReference>
<evidence type="ECO:0000256" key="4">
    <source>
        <dbReference type="ARBA" id="ARBA00022801"/>
    </source>
</evidence>
<evidence type="ECO:0000256" key="5">
    <source>
        <dbReference type="ARBA" id="ARBA00023295"/>
    </source>
</evidence>
<dbReference type="EC" id="3.2.1.52" evidence="3"/>
<proteinExistence type="inferred from homology"/>
<dbReference type="InterPro" id="IPR001764">
    <property type="entry name" value="Glyco_hydro_3_N"/>
</dbReference>
<dbReference type="Proteomes" id="UP001220964">
    <property type="component" value="Unassembled WGS sequence"/>
</dbReference>
<protein>
    <recommendedName>
        <fullName evidence="3">beta-N-acetylhexosaminidase</fullName>
        <ecNumber evidence="3">3.2.1.52</ecNumber>
    </recommendedName>
</protein>
<keyword evidence="5 7" id="KW-0326">Glycosidase</keyword>
<dbReference type="EMBL" id="JARGYC010000026">
    <property type="protein sequence ID" value="MDF0601364.1"/>
    <property type="molecule type" value="Genomic_DNA"/>
</dbReference>
<dbReference type="InterPro" id="IPR050226">
    <property type="entry name" value="NagZ_Beta-hexosaminidase"/>
</dbReference>
<reference evidence="7" key="1">
    <citation type="submission" date="2023-03" db="EMBL/GenBank/DDBJ databases">
        <title>Multiphase analysis and comparison of six strains from genera Psychromarinibacter, Lutimaribacter, and Maritimibacter, including a novel species: Psychromarinibacter sediminicola sp. nov.</title>
        <authorList>
            <person name="Wang Y.-H."/>
            <person name="Ye M.-Q."/>
            <person name="Du Z.-J."/>
        </authorList>
    </citation>
    <scope>NUCLEOTIDE SEQUENCE</scope>
    <source>
        <strain evidence="7">C21-152</strain>
    </source>
</reference>
<comment type="similarity">
    <text evidence="2">Belongs to the glycosyl hydrolase 3 family.</text>
</comment>
<accession>A0AAE3NTH7</accession>
<dbReference type="Gene3D" id="3.20.20.300">
    <property type="entry name" value="Glycoside hydrolase, family 3, N-terminal domain"/>
    <property type="match status" value="1"/>
</dbReference>
<dbReference type="RefSeq" id="WP_275567505.1">
    <property type="nucleotide sequence ID" value="NZ_JARGYC010000026.1"/>
</dbReference>
<dbReference type="AlphaFoldDB" id="A0AAE3NTH7"/>
<dbReference type="GO" id="GO:0005975">
    <property type="term" value="P:carbohydrate metabolic process"/>
    <property type="evidence" value="ECO:0007669"/>
    <property type="project" value="InterPro"/>
</dbReference>
<dbReference type="GO" id="GO:0009254">
    <property type="term" value="P:peptidoglycan turnover"/>
    <property type="evidence" value="ECO:0007669"/>
    <property type="project" value="TreeGrafter"/>
</dbReference>
<comment type="catalytic activity">
    <reaction evidence="1">
        <text>Hydrolysis of terminal non-reducing N-acetyl-D-hexosamine residues in N-acetyl-beta-D-hexosaminides.</text>
        <dbReference type="EC" id="3.2.1.52"/>
    </reaction>
</comment>
<evidence type="ECO:0000256" key="2">
    <source>
        <dbReference type="ARBA" id="ARBA00005336"/>
    </source>
</evidence>
<evidence type="ECO:0000313" key="8">
    <source>
        <dbReference type="Proteomes" id="UP001220964"/>
    </source>
</evidence>
<evidence type="ECO:0000313" key="7">
    <source>
        <dbReference type="EMBL" id="MDF0601364.1"/>
    </source>
</evidence>
<comment type="caution">
    <text evidence="7">The sequence shown here is derived from an EMBL/GenBank/DDBJ whole genome shotgun (WGS) entry which is preliminary data.</text>
</comment>
<dbReference type="NCBIfam" id="NF003740">
    <property type="entry name" value="PRK05337.1"/>
    <property type="match status" value="1"/>
</dbReference>
<evidence type="ECO:0000256" key="1">
    <source>
        <dbReference type="ARBA" id="ARBA00001231"/>
    </source>
</evidence>
<dbReference type="SUPFAM" id="SSF51445">
    <property type="entry name" value="(Trans)glycosidases"/>
    <property type="match status" value="1"/>
</dbReference>
<dbReference type="InterPro" id="IPR036962">
    <property type="entry name" value="Glyco_hydro_3_N_sf"/>
</dbReference>
<dbReference type="PANTHER" id="PTHR30480:SF13">
    <property type="entry name" value="BETA-HEXOSAMINIDASE"/>
    <property type="match status" value="1"/>
</dbReference>
<evidence type="ECO:0000256" key="3">
    <source>
        <dbReference type="ARBA" id="ARBA00012663"/>
    </source>
</evidence>
<keyword evidence="8" id="KW-1185">Reference proteome</keyword>
<sequence length="336" mass="35749">MAGLSAAILGCDGPRLTPRERAFFAEAQPWGFILFARNLQTPDQVRRLTSALRDAVGRDAPVLIDQEGGRVQRMGPPHWRQWLPPLDQMARAGDDAPRAMELRYRLIAEELRAVGIDVNCAPCCDLAEPDTHPVLRNRCYGTDPDTVTAAARAVAKGLRAGGVLPVLKHMPGHGRALVDSHLSLPVVTAAAETLRAHDFAPFAALADLPMAMTAHIVYTALDPDRPATASPTVLRLIREELGFSGLLMTDDISMEALSGDLATRSAAALKAGCDLVLHCTGHLDEMERVVGAAGRLSGTAMLRAEAALAVRSAPAPIDIAAAEAELEALLNGRVHG</sequence>
<evidence type="ECO:0000259" key="6">
    <source>
        <dbReference type="Pfam" id="PF00933"/>
    </source>
</evidence>
<dbReference type="PROSITE" id="PS00775">
    <property type="entry name" value="GLYCOSYL_HYDROL_F3"/>
    <property type="match status" value="1"/>
</dbReference>
<dbReference type="GO" id="GO:0004563">
    <property type="term" value="F:beta-N-acetylhexosaminidase activity"/>
    <property type="evidence" value="ECO:0007669"/>
    <property type="project" value="UniProtKB-EC"/>
</dbReference>
<dbReference type="PANTHER" id="PTHR30480">
    <property type="entry name" value="BETA-HEXOSAMINIDASE-RELATED"/>
    <property type="match status" value="1"/>
</dbReference>
<feature type="domain" description="Glycoside hydrolase family 3 N-terminal" evidence="6">
    <location>
        <begin position="31"/>
        <end position="295"/>
    </location>
</feature>
<dbReference type="InterPro" id="IPR019800">
    <property type="entry name" value="Glyco_hydro_3_AS"/>
</dbReference>
<dbReference type="Pfam" id="PF00933">
    <property type="entry name" value="Glyco_hydro_3"/>
    <property type="match status" value="1"/>
</dbReference>
<gene>
    <name evidence="7" type="primary">nagZ</name>
    <name evidence="7" type="ORF">P1J78_11530</name>
</gene>
<name>A0AAE3NTH7_9RHOB</name>
<keyword evidence="4 7" id="KW-0378">Hydrolase</keyword>
<organism evidence="7 8">
    <name type="scientific">Psychromarinibacter sediminicola</name>
    <dbReference type="NCBI Taxonomy" id="3033385"/>
    <lineage>
        <taxon>Bacteria</taxon>
        <taxon>Pseudomonadati</taxon>
        <taxon>Pseudomonadota</taxon>
        <taxon>Alphaproteobacteria</taxon>
        <taxon>Rhodobacterales</taxon>
        <taxon>Paracoccaceae</taxon>
        <taxon>Psychromarinibacter</taxon>
    </lineage>
</organism>